<evidence type="ECO:0000256" key="1">
    <source>
        <dbReference type="SAM" id="Phobius"/>
    </source>
</evidence>
<keyword evidence="1" id="KW-0472">Membrane</keyword>
<reference evidence="3 4" key="1">
    <citation type="submission" date="2020-07" db="EMBL/GenBank/DDBJ databases">
        <title>Sequencing the genomes of 1000 actinobacteria strains.</title>
        <authorList>
            <person name="Klenk H.-P."/>
        </authorList>
    </citation>
    <scope>NUCLEOTIDE SEQUENCE [LARGE SCALE GENOMIC DNA]</scope>
    <source>
        <strain evidence="3 4">DSM 15475</strain>
    </source>
</reference>
<dbReference type="InterPro" id="IPR017946">
    <property type="entry name" value="PLC-like_Pdiesterase_TIM-brl"/>
</dbReference>
<evidence type="ECO:0000259" key="2">
    <source>
        <dbReference type="PROSITE" id="PS51704"/>
    </source>
</evidence>
<keyword evidence="4" id="KW-1185">Reference proteome</keyword>
<dbReference type="EC" id="3.1.4.46" evidence="3"/>
<dbReference type="GO" id="GO:0006629">
    <property type="term" value="P:lipid metabolic process"/>
    <property type="evidence" value="ECO:0007669"/>
    <property type="project" value="InterPro"/>
</dbReference>
<dbReference type="GO" id="GO:0008889">
    <property type="term" value="F:glycerophosphodiester phosphodiesterase activity"/>
    <property type="evidence" value="ECO:0007669"/>
    <property type="project" value="UniProtKB-EC"/>
</dbReference>
<organism evidence="3 4">
    <name type="scientific">Nesterenkonia xinjiangensis</name>
    <dbReference type="NCBI Taxonomy" id="225327"/>
    <lineage>
        <taxon>Bacteria</taxon>
        <taxon>Bacillati</taxon>
        <taxon>Actinomycetota</taxon>
        <taxon>Actinomycetes</taxon>
        <taxon>Micrococcales</taxon>
        <taxon>Micrococcaceae</taxon>
        <taxon>Nesterenkonia</taxon>
    </lineage>
</organism>
<gene>
    <name evidence="3" type="ORF">HNR09_001506</name>
</gene>
<protein>
    <submittedName>
        <fullName evidence="3">Glycerophosphoryl diester phosphodiesterase</fullName>
        <ecNumber evidence="3">3.1.4.46</ecNumber>
    </submittedName>
</protein>
<dbReference type="AlphaFoldDB" id="A0A7Z0KAA7"/>
<comment type="caution">
    <text evidence="3">The sequence shown here is derived from an EMBL/GenBank/DDBJ whole genome shotgun (WGS) entry which is preliminary data.</text>
</comment>
<feature type="transmembrane region" description="Helical" evidence="1">
    <location>
        <begin position="164"/>
        <end position="184"/>
    </location>
</feature>
<evidence type="ECO:0000313" key="4">
    <source>
        <dbReference type="Proteomes" id="UP000535437"/>
    </source>
</evidence>
<dbReference type="PANTHER" id="PTHR43805">
    <property type="entry name" value="GLYCEROPHOSPHORYL DIESTER PHOSPHODIESTERASE"/>
    <property type="match status" value="1"/>
</dbReference>
<dbReference type="InterPro" id="IPR030395">
    <property type="entry name" value="GP_PDE_dom"/>
</dbReference>
<keyword evidence="3" id="KW-0378">Hydrolase</keyword>
<keyword evidence="1" id="KW-0812">Transmembrane</keyword>
<dbReference type="Gene3D" id="3.20.20.190">
    <property type="entry name" value="Phosphatidylinositol (PI) phosphodiesterase"/>
    <property type="match status" value="1"/>
</dbReference>
<dbReference type="PROSITE" id="PS51704">
    <property type="entry name" value="GP_PDE"/>
    <property type="match status" value="1"/>
</dbReference>
<dbReference type="RefSeq" id="WP_179540183.1">
    <property type="nucleotide sequence ID" value="NZ_BAAALL010000002.1"/>
</dbReference>
<name>A0A7Z0KAA7_9MICC</name>
<dbReference type="EMBL" id="JACCFY010000001">
    <property type="protein sequence ID" value="NYJ78095.1"/>
    <property type="molecule type" value="Genomic_DNA"/>
</dbReference>
<keyword evidence="1" id="KW-1133">Transmembrane helix</keyword>
<dbReference type="CDD" id="cd08561">
    <property type="entry name" value="GDPD_cytoplasmic_ScUgpQ2_like"/>
    <property type="match status" value="1"/>
</dbReference>
<accession>A0A7Z0KAA7</accession>
<sequence>MAYLLNTVPGPLEGQVLAFAHRGADPERENTMGAFRRAVELGFRYLEIDVRTAACGTLVVFHDEILDRVTDGTGKLREKTWEQLSRLRVGVKGRAGDDDARLVRFEDLLTTWDDVHFNVDLKDAQAVEEFVRIVEEHQAHDRVLVASFNDARRRRVTRRLTRRMLTSAGLASTAAFVLLGPLGLMRAMSGRIAAVDCLQVPVRQGPIRIITPGFLRRCHRAGLQVHVWVVDDAQEMHRLIDLGVDGLMTDDAEALAEVMRARSVWPQR</sequence>
<dbReference type="Pfam" id="PF03009">
    <property type="entry name" value="GDPD"/>
    <property type="match status" value="1"/>
</dbReference>
<feature type="domain" description="GP-PDE" evidence="2">
    <location>
        <begin position="16"/>
        <end position="259"/>
    </location>
</feature>
<dbReference type="SUPFAM" id="SSF51695">
    <property type="entry name" value="PLC-like phosphodiesterases"/>
    <property type="match status" value="1"/>
</dbReference>
<proteinExistence type="predicted"/>
<dbReference type="PANTHER" id="PTHR43805:SF1">
    <property type="entry name" value="GP-PDE DOMAIN-CONTAINING PROTEIN"/>
    <property type="match status" value="1"/>
</dbReference>
<evidence type="ECO:0000313" key="3">
    <source>
        <dbReference type="EMBL" id="NYJ78095.1"/>
    </source>
</evidence>
<dbReference type="Proteomes" id="UP000535437">
    <property type="component" value="Unassembled WGS sequence"/>
</dbReference>